<protein>
    <submittedName>
        <fullName evidence="1">WNT1 inducible signaling pathway protein 3</fullName>
    </submittedName>
</protein>
<dbReference type="EMBL" id="HADZ01001112">
    <property type="protein sequence ID" value="SBP65053.1"/>
    <property type="molecule type" value="Transcribed_RNA"/>
</dbReference>
<feature type="non-terminal residue" evidence="1">
    <location>
        <position position="1"/>
    </location>
</feature>
<evidence type="ECO:0000313" key="1">
    <source>
        <dbReference type="EMBL" id="SBP65053.1"/>
    </source>
</evidence>
<accession>A0A1A8BDS8</accession>
<organism evidence="1">
    <name type="scientific">Nothobranchius kadleci</name>
    <name type="common">African annual killifish</name>
    <dbReference type="NCBI Taxonomy" id="1051664"/>
    <lineage>
        <taxon>Eukaryota</taxon>
        <taxon>Metazoa</taxon>
        <taxon>Chordata</taxon>
        <taxon>Craniata</taxon>
        <taxon>Vertebrata</taxon>
        <taxon>Euteleostomi</taxon>
        <taxon>Actinopterygii</taxon>
        <taxon>Neopterygii</taxon>
        <taxon>Teleostei</taxon>
        <taxon>Neoteleostei</taxon>
        <taxon>Acanthomorphata</taxon>
        <taxon>Ovalentaria</taxon>
        <taxon>Atherinomorphae</taxon>
        <taxon>Cyprinodontiformes</taxon>
        <taxon>Nothobranchiidae</taxon>
        <taxon>Nothobranchius</taxon>
    </lineage>
</organism>
<name>A0A1A8BDS8_NOTKA</name>
<reference evidence="1" key="2">
    <citation type="submission" date="2016-06" db="EMBL/GenBank/DDBJ databases">
        <title>The genome of a short-lived fish provides insights into sex chromosome evolution and the genetic control of aging.</title>
        <authorList>
            <person name="Reichwald K."/>
            <person name="Felder M."/>
            <person name="Petzold A."/>
            <person name="Koch P."/>
            <person name="Groth M."/>
            <person name="Platzer M."/>
        </authorList>
    </citation>
    <scope>NUCLEOTIDE SEQUENCE</scope>
    <source>
        <tissue evidence="1">Brain</tissue>
    </source>
</reference>
<sequence length="43" mass="4801">SSGYREHQLMVSLVTQEFSFQSAFYSSQGFSVCMSLVKVCVCV</sequence>
<reference evidence="1" key="1">
    <citation type="submission" date="2016-05" db="EMBL/GenBank/DDBJ databases">
        <authorList>
            <person name="Lavstsen T."/>
            <person name="Jespersen J.S."/>
        </authorList>
    </citation>
    <scope>NUCLEOTIDE SEQUENCE</scope>
    <source>
        <tissue evidence="1">Brain</tissue>
    </source>
</reference>
<proteinExistence type="predicted"/>
<feature type="non-terminal residue" evidence="1">
    <location>
        <position position="43"/>
    </location>
</feature>
<gene>
    <name evidence="1" type="primary">WISP3</name>
</gene>
<dbReference type="AlphaFoldDB" id="A0A1A8BDS8"/>